<evidence type="ECO:0000313" key="7">
    <source>
        <dbReference type="Proteomes" id="UP000693981"/>
    </source>
</evidence>
<comment type="domain">
    <text evidence="5">The RxLR-dEER motif acts to carry the protein into the host cell cytoplasm through binding to cell surface phosphatidylinositol-3-phosphate.</text>
</comment>
<keyword evidence="3 5" id="KW-0964">Secreted</keyword>
<feature type="signal peptide" evidence="5">
    <location>
        <begin position="1"/>
        <end position="23"/>
    </location>
</feature>
<sequence>MRLQYFLLVAVTTFLASAAAVAAGTTTVSTTTSTNRVAPVRLLDDAEANDGNTKRFLRRSNEDQEERANLGGITKWVKGFTTKEGRARRAELKRNHKTLDNMFAEGMLGPSLLELMKDKNMISSKKFTEYMKKLDAQ</sequence>
<dbReference type="GO" id="GO:0005576">
    <property type="term" value="C:extracellular region"/>
    <property type="evidence" value="ECO:0007669"/>
    <property type="project" value="UniProtKB-SubCell"/>
</dbReference>
<name>A0A8T1WKZ6_9STRA</name>
<evidence type="ECO:0000256" key="1">
    <source>
        <dbReference type="ARBA" id="ARBA00004613"/>
    </source>
</evidence>
<evidence type="ECO:0000256" key="2">
    <source>
        <dbReference type="ARBA" id="ARBA00010400"/>
    </source>
</evidence>
<dbReference type="EMBL" id="JAGDFL010000264">
    <property type="protein sequence ID" value="KAG7394577.1"/>
    <property type="molecule type" value="Genomic_DNA"/>
</dbReference>
<comment type="function">
    <text evidence="5">Effector that suppresses plant defense responses during pathogen infection.</text>
</comment>
<keyword evidence="4 5" id="KW-0732">Signal</keyword>
<evidence type="ECO:0000313" key="6">
    <source>
        <dbReference type="EMBL" id="KAG7394577.1"/>
    </source>
</evidence>
<comment type="caution">
    <text evidence="6">The sequence shown here is derived from an EMBL/GenBank/DDBJ whole genome shotgun (WGS) entry which is preliminary data.</text>
</comment>
<feature type="chain" id="PRO_5035968719" description="RxLR effector protein" evidence="5">
    <location>
        <begin position="24"/>
        <end position="137"/>
    </location>
</feature>
<organism evidence="6 7">
    <name type="scientific">Phytophthora boehmeriae</name>
    <dbReference type="NCBI Taxonomy" id="109152"/>
    <lineage>
        <taxon>Eukaryota</taxon>
        <taxon>Sar</taxon>
        <taxon>Stramenopiles</taxon>
        <taxon>Oomycota</taxon>
        <taxon>Peronosporomycetes</taxon>
        <taxon>Peronosporales</taxon>
        <taxon>Peronosporaceae</taxon>
        <taxon>Phytophthora</taxon>
    </lineage>
</organism>
<comment type="subcellular location">
    <subcellularLocation>
        <location evidence="1 5">Secreted</location>
    </subcellularLocation>
</comment>
<dbReference type="Pfam" id="PF16810">
    <property type="entry name" value="RXLR"/>
    <property type="match status" value="1"/>
</dbReference>
<evidence type="ECO:0000256" key="5">
    <source>
        <dbReference type="RuleBase" id="RU367124"/>
    </source>
</evidence>
<protein>
    <recommendedName>
        <fullName evidence="5">RxLR effector protein</fullName>
    </recommendedName>
</protein>
<keyword evidence="7" id="KW-1185">Reference proteome</keyword>
<dbReference type="InterPro" id="IPR031825">
    <property type="entry name" value="RXLR"/>
</dbReference>
<evidence type="ECO:0000256" key="3">
    <source>
        <dbReference type="ARBA" id="ARBA00022525"/>
    </source>
</evidence>
<reference evidence="6" key="1">
    <citation type="submission" date="2021-02" db="EMBL/GenBank/DDBJ databases">
        <authorList>
            <person name="Palmer J.M."/>
        </authorList>
    </citation>
    <scope>NUCLEOTIDE SEQUENCE</scope>
    <source>
        <strain evidence="6">SCRP23</strain>
    </source>
</reference>
<gene>
    <name evidence="6" type="ORF">PHYBOEH_004995</name>
</gene>
<accession>A0A8T1WKZ6</accession>
<evidence type="ECO:0000256" key="4">
    <source>
        <dbReference type="ARBA" id="ARBA00022729"/>
    </source>
</evidence>
<comment type="similarity">
    <text evidence="2 5">Belongs to the RxLR effector family.</text>
</comment>
<proteinExistence type="inferred from homology"/>
<dbReference type="AlphaFoldDB" id="A0A8T1WKZ6"/>
<dbReference type="Proteomes" id="UP000693981">
    <property type="component" value="Unassembled WGS sequence"/>
</dbReference>